<evidence type="ECO:0000256" key="6">
    <source>
        <dbReference type="ARBA" id="ARBA00023136"/>
    </source>
</evidence>
<comment type="subcellular location">
    <subcellularLocation>
        <location evidence="1">Cell membrane</location>
    </subcellularLocation>
</comment>
<comment type="similarity">
    <text evidence="2">Belongs to the CD36 family.</text>
</comment>
<reference evidence="10" key="1">
    <citation type="submission" date="2025-08" db="UniProtKB">
        <authorList>
            <consortium name="RefSeq"/>
        </authorList>
    </citation>
    <scope>IDENTIFICATION</scope>
</reference>
<protein>
    <submittedName>
        <fullName evidence="10">Scavenger receptor class B member 1 isoform X1</fullName>
    </submittedName>
</protein>
<dbReference type="InterPro" id="IPR002159">
    <property type="entry name" value="CD36_fam"/>
</dbReference>
<feature type="transmembrane region" description="Helical" evidence="8">
    <location>
        <begin position="73"/>
        <end position="100"/>
    </location>
</feature>
<accession>A0ABM3LKZ8</accession>
<dbReference type="Pfam" id="PF01130">
    <property type="entry name" value="CD36"/>
    <property type="match status" value="1"/>
</dbReference>
<keyword evidence="9" id="KW-1185">Reference proteome</keyword>
<dbReference type="PANTHER" id="PTHR11923:SF104">
    <property type="entry name" value="FI07620P"/>
    <property type="match status" value="1"/>
</dbReference>
<dbReference type="RefSeq" id="XP_052739736.1">
    <property type="nucleotide sequence ID" value="XM_052883776.1"/>
</dbReference>
<dbReference type="PANTHER" id="PTHR11923">
    <property type="entry name" value="SCAVENGER RECEPTOR CLASS B TYPE-1 SR-B1"/>
    <property type="match status" value="1"/>
</dbReference>
<keyword evidence="5 8" id="KW-1133">Transmembrane helix</keyword>
<sequence length="596" mass="68007">MVYLQYFMAFGRFEGWRGTLTDVVFDCDVKKLILLKMVLGAKKAIQHVPSKGRISIMRIQNFTVQKRQSVVRVVYGSFLIVFAVVLSAIDPITIVTNWFLDIQEGKLIYRMWNKPTYEVYCDVYVFNYTNVEQYLSGEDSKLHLEEIGPFRFQEIRVNENLTIDKERGVMTMNPTLRLNFLPDESIAHYNDVKILVPNVALLAISTLLADHTGYFVNVGAYYSISALGSKLFRNMTAGELMWGYDDPLVAVASKLLPGWIDFGKIGIMDRFYAPRKEYSEVELRNSSRKFSINTWNNLTGLAEQGFTDWNTSIPCNQVKGTYEGLMLTPGLKKDVEIPIFRRQACRTYPFKFLEEVKSPDGLTFYRYIMDETSFNRTSRYACKCTKNCVADGFIDISSCYYGFPIVLSKPHFLDVDPTNQGHFSGFSPDPIKHRSTVDIEPVTAVNMAVTTNIQINIAVRMSAGNPLTKPFKDKVVPILWFSMNCKEAPSEVINLMWFRFVVAPPLLITVTVVLLLVGIVLGAQGFHRIWRPRYKLVQQEQKPRKKSIERRRNSVIVNMADNNGFIDEQELAKEAVSLLAITEEDGDGIPDLLLNE</sequence>
<keyword evidence="10" id="KW-0675">Receptor</keyword>
<dbReference type="GeneID" id="112053312"/>
<dbReference type="PRINTS" id="PR01609">
    <property type="entry name" value="CD36FAMILY"/>
</dbReference>
<evidence type="ECO:0000313" key="10">
    <source>
        <dbReference type="RefSeq" id="XP_052739736.1"/>
    </source>
</evidence>
<evidence type="ECO:0000256" key="3">
    <source>
        <dbReference type="ARBA" id="ARBA00022475"/>
    </source>
</evidence>
<dbReference type="Proteomes" id="UP001652582">
    <property type="component" value="Chromosome 10"/>
</dbReference>
<evidence type="ECO:0000256" key="5">
    <source>
        <dbReference type="ARBA" id="ARBA00022989"/>
    </source>
</evidence>
<keyword evidence="4 8" id="KW-0812">Transmembrane</keyword>
<evidence type="ECO:0000256" key="2">
    <source>
        <dbReference type="ARBA" id="ARBA00010532"/>
    </source>
</evidence>
<keyword evidence="3" id="KW-1003">Cell membrane</keyword>
<evidence type="ECO:0000313" key="9">
    <source>
        <dbReference type="Proteomes" id="UP001652582"/>
    </source>
</evidence>
<gene>
    <name evidence="10" type="primary">LOC112053312</name>
</gene>
<evidence type="ECO:0000256" key="7">
    <source>
        <dbReference type="ARBA" id="ARBA00023180"/>
    </source>
</evidence>
<keyword evidence="7" id="KW-0325">Glycoprotein</keyword>
<evidence type="ECO:0000256" key="4">
    <source>
        <dbReference type="ARBA" id="ARBA00022692"/>
    </source>
</evidence>
<proteinExistence type="inferred from homology"/>
<evidence type="ECO:0000256" key="1">
    <source>
        <dbReference type="ARBA" id="ARBA00004236"/>
    </source>
</evidence>
<feature type="transmembrane region" description="Helical" evidence="8">
    <location>
        <begin position="496"/>
        <end position="523"/>
    </location>
</feature>
<organism evidence="9 10">
    <name type="scientific">Bicyclus anynana</name>
    <name type="common">Squinting bush brown butterfly</name>
    <dbReference type="NCBI Taxonomy" id="110368"/>
    <lineage>
        <taxon>Eukaryota</taxon>
        <taxon>Metazoa</taxon>
        <taxon>Ecdysozoa</taxon>
        <taxon>Arthropoda</taxon>
        <taxon>Hexapoda</taxon>
        <taxon>Insecta</taxon>
        <taxon>Pterygota</taxon>
        <taxon>Neoptera</taxon>
        <taxon>Endopterygota</taxon>
        <taxon>Lepidoptera</taxon>
        <taxon>Glossata</taxon>
        <taxon>Ditrysia</taxon>
        <taxon>Papilionoidea</taxon>
        <taxon>Nymphalidae</taxon>
        <taxon>Satyrinae</taxon>
        <taxon>Satyrini</taxon>
        <taxon>Mycalesina</taxon>
        <taxon>Bicyclus</taxon>
    </lineage>
</organism>
<name>A0ABM3LKZ8_BICAN</name>
<keyword evidence="6 8" id="KW-0472">Membrane</keyword>
<evidence type="ECO:0000256" key="8">
    <source>
        <dbReference type="SAM" id="Phobius"/>
    </source>
</evidence>